<dbReference type="STRING" id="1097556.R4XBM5"/>
<dbReference type="Proteomes" id="UP000013776">
    <property type="component" value="Unassembled WGS sequence"/>
</dbReference>
<dbReference type="InterPro" id="IPR001138">
    <property type="entry name" value="Zn2Cys6_DnaBD"/>
</dbReference>
<comment type="subcellular location">
    <subcellularLocation>
        <location evidence="1">Nucleus</location>
    </subcellularLocation>
</comment>
<reference evidence="5 6" key="1">
    <citation type="journal article" date="2013" name="MBio">
        <title>Genome sequencing of the plant pathogen Taphrina deformans, the causal agent of peach leaf curl.</title>
        <authorList>
            <person name="Cisse O.H."/>
            <person name="Almeida J.M.G.C.F."/>
            <person name="Fonseca A."/>
            <person name="Kumar A.A."/>
            <person name="Salojaervi J."/>
            <person name="Overmyer K."/>
            <person name="Hauser P.M."/>
            <person name="Pagni M."/>
        </authorList>
    </citation>
    <scope>NUCLEOTIDE SEQUENCE [LARGE SCALE GENOMIC DNA]</scope>
    <source>
        <strain evidence="6">PYCC 5710 / ATCC 11124 / CBS 356.35 / IMI 108563 / JCM 9778 / NBRC 8474</strain>
    </source>
</reference>
<dbReference type="CDD" id="cd00067">
    <property type="entry name" value="GAL4"/>
    <property type="match status" value="1"/>
</dbReference>
<name>R4XBM5_TAPDE</name>
<keyword evidence="6" id="KW-1185">Reference proteome</keyword>
<dbReference type="AlphaFoldDB" id="R4XBM5"/>
<dbReference type="GO" id="GO:0000976">
    <property type="term" value="F:transcription cis-regulatory region binding"/>
    <property type="evidence" value="ECO:0007669"/>
    <property type="project" value="TreeGrafter"/>
</dbReference>
<evidence type="ECO:0000313" key="6">
    <source>
        <dbReference type="Proteomes" id="UP000013776"/>
    </source>
</evidence>
<dbReference type="PROSITE" id="PS50048">
    <property type="entry name" value="ZN2_CY6_FUNGAL_2"/>
    <property type="match status" value="1"/>
</dbReference>
<dbReference type="OrthoDB" id="416217at2759"/>
<dbReference type="Pfam" id="PF00172">
    <property type="entry name" value="Zn_clus"/>
    <property type="match status" value="1"/>
</dbReference>
<dbReference type="GO" id="GO:0005634">
    <property type="term" value="C:nucleus"/>
    <property type="evidence" value="ECO:0007669"/>
    <property type="project" value="UniProtKB-SubCell"/>
</dbReference>
<dbReference type="GO" id="GO:0000981">
    <property type="term" value="F:DNA-binding transcription factor activity, RNA polymerase II-specific"/>
    <property type="evidence" value="ECO:0007669"/>
    <property type="project" value="InterPro"/>
</dbReference>
<dbReference type="InterPro" id="IPR036864">
    <property type="entry name" value="Zn2-C6_fun-type_DNA-bd_sf"/>
</dbReference>
<dbReference type="SUPFAM" id="SSF57701">
    <property type="entry name" value="Zn2/Cys6 DNA-binding domain"/>
    <property type="match status" value="1"/>
</dbReference>
<keyword evidence="2" id="KW-0539">Nucleus</keyword>
<dbReference type="eggNOG" id="ENOG502QPY2">
    <property type="taxonomic scope" value="Eukaryota"/>
</dbReference>
<dbReference type="Pfam" id="PF11951">
    <property type="entry name" value="Fungal_trans_2"/>
    <property type="match status" value="1"/>
</dbReference>
<accession>R4XBM5</accession>
<dbReference type="PROSITE" id="PS00463">
    <property type="entry name" value="ZN2_CY6_FUNGAL_1"/>
    <property type="match status" value="1"/>
</dbReference>
<feature type="compositionally biased region" description="Polar residues" evidence="3">
    <location>
        <begin position="86"/>
        <end position="97"/>
    </location>
</feature>
<evidence type="ECO:0000313" key="5">
    <source>
        <dbReference type="EMBL" id="CCG82985.1"/>
    </source>
</evidence>
<dbReference type="PANTHER" id="PTHR37534">
    <property type="entry name" value="TRANSCRIPTIONAL ACTIVATOR PROTEIN UGA3"/>
    <property type="match status" value="1"/>
</dbReference>
<feature type="region of interest" description="Disordered" evidence="3">
    <location>
        <begin position="1"/>
        <end position="39"/>
    </location>
</feature>
<feature type="domain" description="Zn(2)-C6 fungal-type" evidence="4">
    <location>
        <begin position="39"/>
        <end position="69"/>
    </location>
</feature>
<evidence type="ECO:0000256" key="1">
    <source>
        <dbReference type="ARBA" id="ARBA00004123"/>
    </source>
</evidence>
<dbReference type="VEuPathDB" id="FungiDB:TAPDE_003124"/>
<sequence length="585" mass="64903">MGEAFPRDQAASPGSVDGLARTPQQRVLKGHRGPKSKNGCTNCKARRIKCDEGKPNCQNCVTKILECAYAPRKPSVSRPGGRRGSITKTSPETSKSATPEAMMSSLVDYPRSDNLGVINTRCSVSQPSARQTSQANEVLDHRFGHLGPLASSSEASPIDFGSLSSVQDQHVVDAINSFDSTSAGLEKGAITQEEMLLTKVFFQTSTHLFSIYTGPCNPFMRLRQYLPHSKALRLAVQAMAALTISDYQSADQARHMDRGLELQRLAYRELSLVLTDPVASLSDATFAAIVHIGMTEPWHSLRSDQSGAMHLRTSKVLICQRQQARRPLPPKYLCNLLLYWDLLVSLHSDSSHEGYSTEMLLSGLHSEDEPIDYIDPTLGVAVQLCSIIIDLENFLRFRRLQPKDVENAHHLEVAMALERRLSSWQPELDITKLSGCLGVFQTSSLQDILFTAEAYRQTALLLLYRSVPKIIPYIINPDPVIPTHLFLGNLASSIMRLLAAIGLSSPVCTTHEWVLFVAAPDVANAAERQFVRERMSGLLEKIGIVGIKEVMNYIEEIWTLIDSGQEDSSMWMDGMHRRSWYPLLG</sequence>
<feature type="region of interest" description="Disordered" evidence="3">
    <location>
        <begin position="72"/>
        <end position="101"/>
    </location>
</feature>
<dbReference type="SMART" id="SM00066">
    <property type="entry name" value="GAL4"/>
    <property type="match status" value="1"/>
</dbReference>
<dbReference type="InterPro" id="IPR021858">
    <property type="entry name" value="Fun_TF"/>
</dbReference>
<dbReference type="GO" id="GO:0008270">
    <property type="term" value="F:zinc ion binding"/>
    <property type="evidence" value="ECO:0007669"/>
    <property type="project" value="InterPro"/>
</dbReference>
<evidence type="ECO:0000256" key="2">
    <source>
        <dbReference type="ARBA" id="ARBA00023242"/>
    </source>
</evidence>
<gene>
    <name evidence="5" type="ORF">TAPDE_003124</name>
</gene>
<protein>
    <submittedName>
        <fullName evidence="5">C6 zinc finger domain protein</fullName>
    </submittedName>
</protein>
<proteinExistence type="predicted"/>
<dbReference type="PANTHER" id="PTHR37534:SF11">
    <property type="entry name" value="ZN(II)2CYS6 TRANSCRIPTION FACTOR (EUROFUNG)"/>
    <property type="match status" value="1"/>
</dbReference>
<organism evidence="5 6">
    <name type="scientific">Taphrina deformans (strain PYCC 5710 / ATCC 11124 / CBS 356.35 / IMI 108563 / JCM 9778 / NBRC 8474)</name>
    <name type="common">Peach leaf curl fungus</name>
    <name type="synonym">Lalaria deformans</name>
    <dbReference type="NCBI Taxonomy" id="1097556"/>
    <lineage>
        <taxon>Eukaryota</taxon>
        <taxon>Fungi</taxon>
        <taxon>Dikarya</taxon>
        <taxon>Ascomycota</taxon>
        <taxon>Taphrinomycotina</taxon>
        <taxon>Taphrinomycetes</taxon>
        <taxon>Taphrinales</taxon>
        <taxon>Taphrinaceae</taxon>
        <taxon>Taphrina</taxon>
    </lineage>
</organism>
<evidence type="ECO:0000259" key="4">
    <source>
        <dbReference type="PROSITE" id="PS50048"/>
    </source>
</evidence>
<evidence type="ECO:0000256" key="3">
    <source>
        <dbReference type="SAM" id="MobiDB-lite"/>
    </source>
</evidence>
<dbReference type="GO" id="GO:0045944">
    <property type="term" value="P:positive regulation of transcription by RNA polymerase II"/>
    <property type="evidence" value="ECO:0007669"/>
    <property type="project" value="TreeGrafter"/>
</dbReference>
<dbReference type="Gene3D" id="4.10.240.10">
    <property type="entry name" value="Zn(2)-C6 fungal-type DNA-binding domain"/>
    <property type="match status" value="1"/>
</dbReference>
<dbReference type="EMBL" id="CAHR02000116">
    <property type="protein sequence ID" value="CCG82985.1"/>
    <property type="molecule type" value="Genomic_DNA"/>
</dbReference>
<comment type="caution">
    <text evidence="5">The sequence shown here is derived from an EMBL/GenBank/DDBJ whole genome shotgun (WGS) entry which is preliminary data.</text>
</comment>